<keyword evidence="2" id="KW-0665">Pyrimidine biosynthesis</keyword>
<name>A0A3B0T4K8_9ZZZZ</name>
<sequence>PPPPDKKGSNMNNHTLYKNARLLDPATGLDMTGEIMTHNGHITEIGEHITPPSNAEIIDCKGKCLCPGLIDMRVFVGIPGADYKDTIENTGDAAAAGGVTTVCVQPVTDQIIDDMARVEFLENRAKRAKVNFIPFPAITKQLEGREMAEIGLMSKAGVRAFTDGNRSVANPALMSRVLKYAAMFDALIIQHLAVPELSDSGCMNAGALATRMGLVGIPTAAETIMLERDMRLLKSGSARYHAAQITCQDSIEVMAAAKKDGQKVTAGVAVPHFSLNEYAIEEYRTFTKLSPPLRSEDDRLSVVAALKDGVIDVIVSGHDPEDPESKRVPYELAESGVVGLETMMSVTLELYHNGHIPLLDILAKMTCNPARILGLDCGVLKAGAPADLCIFDLDTPYRIDPEKMVSLTRNTPFDGRPVQGRVLRTVVAGKTVFEYQ</sequence>
<dbReference type="Gene3D" id="2.30.40.10">
    <property type="entry name" value="Urease, subunit C, domain 1"/>
    <property type="match status" value="1"/>
</dbReference>
<dbReference type="GO" id="GO:0004038">
    <property type="term" value="F:allantoinase activity"/>
    <property type="evidence" value="ECO:0007669"/>
    <property type="project" value="TreeGrafter"/>
</dbReference>
<feature type="domain" description="Dihydroorotase catalytic" evidence="4">
    <location>
        <begin position="62"/>
        <end position="249"/>
    </location>
</feature>
<dbReference type="NCBIfam" id="TIGR00857">
    <property type="entry name" value="pyrC_multi"/>
    <property type="match status" value="1"/>
</dbReference>
<dbReference type="InterPro" id="IPR004722">
    <property type="entry name" value="DHOase"/>
</dbReference>
<proteinExistence type="predicted"/>
<accession>A0A3B0T4K8</accession>
<evidence type="ECO:0000256" key="2">
    <source>
        <dbReference type="ARBA" id="ARBA00022975"/>
    </source>
</evidence>
<feature type="non-terminal residue" evidence="5">
    <location>
        <position position="1"/>
    </location>
</feature>
<dbReference type="PANTHER" id="PTHR43668:SF2">
    <property type="entry name" value="ALLANTOINASE"/>
    <property type="match status" value="1"/>
</dbReference>
<evidence type="ECO:0000256" key="1">
    <source>
        <dbReference type="ARBA" id="ARBA00022833"/>
    </source>
</evidence>
<dbReference type="GO" id="GO:0046872">
    <property type="term" value="F:metal ion binding"/>
    <property type="evidence" value="ECO:0007669"/>
    <property type="project" value="InterPro"/>
</dbReference>
<dbReference type="AlphaFoldDB" id="A0A3B0T4K8"/>
<evidence type="ECO:0000259" key="3">
    <source>
        <dbReference type="Pfam" id="PF07969"/>
    </source>
</evidence>
<dbReference type="GO" id="GO:0006221">
    <property type="term" value="P:pyrimidine nucleotide biosynthetic process"/>
    <property type="evidence" value="ECO:0007669"/>
    <property type="project" value="UniProtKB-KW"/>
</dbReference>
<dbReference type="InterPro" id="IPR013108">
    <property type="entry name" value="Amidohydro_3"/>
</dbReference>
<dbReference type="SUPFAM" id="SSF51338">
    <property type="entry name" value="Composite domain of metallo-dependent hydrolases"/>
    <property type="match status" value="1"/>
</dbReference>
<dbReference type="Pfam" id="PF07969">
    <property type="entry name" value="Amidohydro_3"/>
    <property type="match status" value="1"/>
</dbReference>
<evidence type="ECO:0000259" key="4">
    <source>
        <dbReference type="Pfam" id="PF12890"/>
    </source>
</evidence>
<reference evidence="5" key="1">
    <citation type="submission" date="2018-06" db="EMBL/GenBank/DDBJ databases">
        <authorList>
            <person name="Zhirakovskaya E."/>
        </authorList>
    </citation>
    <scope>NUCLEOTIDE SEQUENCE</scope>
</reference>
<dbReference type="InterPro" id="IPR024403">
    <property type="entry name" value="DHOase_cat"/>
</dbReference>
<dbReference type="CDD" id="cd01317">
    <property type="entry name" value="DHOase_IIa"/>
    <property type="match status" value="1"/>
</dbReference>
<dbReference type="PANTHER" id="PTHR43668">
    <property type="entry name" value="ALLANTOINASE"/>
    <property type="match status" value="1"/>
</dbReference>
<dbReference type="GO" id="GO:0004151">
    <property type="term" value="F:dihydroorotase activity"/>
    <property type="evidence" value="ECO:0007669"/>
    <property type="project" value="UniProtKB-EC"/>
</dbReference>
<dbReference type="Gene3D" id="3.20.20.140">
    <property type="entry name" value="Metal-dependent hydrolases"/>
    <property type="match status" value="1"/>
</dbReference>
<keyword evidence="1" id="KW-0862">Zinc</keyword>
<gene>
    <name evidence="5" type="ORF">MNBD_ALPHA01-892</name>
</gene>
<protein>
    <submittedName>
        <fullName evidence="5">Dihydroorotase</fullName>
        <ecNumber evidence="5">3.5.2.3</ecNumber>
    </submittedName>
</protein>
<dbReference type="SUPFAM" id="SSF51556">
    <property type="entry name" value="Metallo-dependent hydrolases"/>
    <property type="match status" value="1"/>
</dbReference>
<evidence type="ECO:0000313" key="5">
    <source>
        <dbReference type="EMBL" id="VAW07269.1"/>
    </source>
</evidence>
<dbReference type="GO" id="GO:0005737">
    <property type="term" value="C:cytoplasm"/>
    <property type="evidence" value="ECO:0007669"/>
    <property type="project" value="TreeGrafter"/>
</dbReference>
<feature type="domain" description="Amidohydrolase 3" evidence="3">
    <location>
        <begin position="355"/>
        <end position="433"/>
    </location>
</feature>
<dbReference type="InterPro" id="IPR011059">
    <property type="entry name" value="Metal-dep_hydrolase_composite"/>
</dbReference>
<keyword evidence="5" id="KW-0378">Hydrolase</keyword>
<dbReference type="EMBL" id="UOEJ01000267">
    <property type="protein sequence ID" value="VAW07269.1"/>
    <property type="molecule type" value="Genomic_DNA"/>
</dbReference>
<organism evidence="5">
    <name type="scientific">hydrothermal vent metagenome</name>
    <dbReference type="NCBI Taxonomy" id="652676"/>
    <lineage>
        <taxon>unclassified sequences</taxon>
        <taxon>metagenomes</taxon>
        <taxon>ecological metagenomes</taxon>
    </lineage>
</organism>
<dbReference type="Pfam" id="PF12890">
    <property type="entry name" value="DHOase"/>
    <property type="match status" value="1"/>
</dbReference>
<dbReference type="InterPro" id="IPR050138">
    <property type="entry name" value="DHOase/Allantoinase_Hydrolase"/>
</dbReference>
<dbReference type="GO" id="GO:0006145">
    <property type="term" value="P:purine nucleobase catabolic process"/>
    <property type="evidence" value="ECO:0007669"/>
    <property type="project" value="TreeGrafter"/>
</dbReference>
<dbReference type="InterPro" id="IPR032466">
    <property type="entry name" value="Metal_Hydrolase"/>
</dbReference>
<dbReference type="EC" id="3.5.2.3" evidence="5"/>